<dbReference type="Gene3D" id="1.10.357.10">
    <property type="entry name" value="Tetracycline Repressor, domain 2"/>
    <property type="match status" value="1"/>
</dbReference>
<dbReference type="SUPFAM" id="SSF48498">
    <property type="entry name" value="Tetracyclin repressor-like, C-terminal domain"/>
    <property type="match status" value="1"/>
</dbReference>
<keyword evidence="1 2" id="KW-0238">DNA-binding</keyword>
<sequence length="189" mass="21942">MDRRHEILEAATKSFSLFGYKATTMDQVAKLANVGKGTIYTFFSNKEELFHAIVFAMINEMKAEKDAIISDRRSFQENAHLVLMKMLEFRERHALLSKLIAEEKEMQTPIVQAVLVKVEQEIVHYIAEHIERAISNKEIRDVDVELVAYLIFKAYMAFAVDWQMTHEQALPEEKIVGVFRDTIFRSLIT</sequence>
<evidence type="ECO:0000256" key="1">
    <source>
        <dbReference type="ARBA" id="ARBA00023125"/>
    </source>
</evidence>
<dbReference type="AlphaFoldDB" id="A0A9X3RFF7"/>
<dbReference type="InterPro" id="IPR023772">
    <property type="entry name" value="DNA-bd_HTH_TetR-type_CS"/>
</dbReference>
<proteinExistence type="predicted"/>
<dbReference type="PANTHER" id="PTHR43479:SF11">
    <property type="entry name" value="ACREF_ENVCD OPERON REPRESSOR-RELATED"/>
    <property type="match status" value="1"/>
</dbReference>
<evidence type="ECO:0000313" key="4">
    <source>
        <dbReference type="EMBL" id="MCZ8538458.1"/>
    </source>
</evidence>
<comment type="caution">
    <text evidence="4">The sequence shown here is derived from an EMBL/GenBank/DDBJ whole genome shotgun (WGS) entry which is preliminary data.</text>
</comment>
<dbReference type="RefSeq" id="WP_269927524.1">
    <property type="nucleotide sequence ID" value="NZ_JAMKBJ010000017.1"/>
</dbReference>
<feature type="DNA-binding region" description="H-T-H motif" evidence="2">
    <location>
        <begin position="24"/>
        <end position="43"/>
    </location>
</feature>
<dbReference type="SUPFAM" id="SSF46689">
    <property type="entry name" value="Homeodomain-like"/>
    <property type="match status" value="1"/>
</dbReference>
<dbReference type="EMBL" id="JAMKBJ010000017">
    <property type="protein sequence ID" value="MCZ8538458.1"/>
    <property type="molecule type" value="Genomic_DNA"/>
</dbReference>
<accession>A0A9X3RFF7</accession>
<evidence type="ECO:0000313" key="5">
    <source>
        <dbReference type="Proteomes" id="UP001152173"/>
    </source>
</evidence>
<evidence type="ECO:0000259" key="3">
    <source>
        <dbReference type="PROSITE" id="PS50977"/>
    </source>
</evidence>
<dbReference type="Proteomes" id="UP001152173">
    <property type="component" value="Unassembled WGS sequence"/>
</dbReference>
<dbReference type="InterPro" id="IPR050624">
    <property type="entry name" value="HTH-type_Tx_Regulator"/>
</dbReference>
<evidence type="ECO:0000256" key="2">
    <source>
        <dbReference type="PROSITE-ProRule" id="PRU00335"/>
    </source>
</evidence>
<dbReference type="Gene3D" id="1.10.10.60">
    <property type="entry name" value="Homeodomain-like"/>
    <property type="match status" value="1"/>
</dbReference>
<dbReference type="PRINTS" id="PR00455">
    <property type="entry name" value="HTHTETR"/>
</dbReference>
<dbReference type="PANTHER" id="PTHR43479">
    <property type="entry name" value="ACREF/ENVCD OPERON REPRESSOR-RELATED"/>
    <property type="match status" value="1"/>
</dbReference>
<dbReference type="Pfam" id="PF00440">
    <property type="entry name" value="TetR_N"/>
    <property type="match status" value="1"/>
</dbReference>
<keyword evidence="5" id="KW-1185">Reference proteome</keyword>
<dbReference type="InterPro" id="IPR001647">
    <property type="entry name" value="HTH_TetR"/>
</dbReference>
<organism evidence="4 5">
    <name type="scientific">Paenisporosarcina quisquiliarum</name>
    <dbReference type="NCBI Taxonomy" id="365346"/>
    <lineage>
        <taxon>Bacteria</taxon>
        <taxon>Bacillati</taxon>
        <taxon>Bacillota</taxon>
        <taxon>Bacilli</taxon>
        <taxon>Bacillales</taxon>
        <taxon>Caryophanaceae</taxon>
        <taxon>Paenisporosarcina</taxon>
    </lineage>
</organism>
<reference evidence="4" key="1">
    <citation type="submission" date="2022-05" db="EMBL/GenBank/DDBJ databases">
        <authorList>
            <person name="Colautti A."/>
            <person name="Iacumin L."/>
        </authorList>
    </citation>
    <scope>NUCLEOTIDE SEQUENCE</scope>
    <source>
        <strain evidence="4">SK 55</strain>
    </source>
</reference>
<dbReference type="PROSITE" id="PS50977">
    <property type="entry name" value="HTH_TETR_2"/>
    <property type="match status" value="1"/>
</dbReference>
<gene>
    <name evidence="4" type="ORF">M9R32_14780</name>
</gene>
<feature type="domain" description="HTH tetR-type" evidence="3">
    <location>
        <begin position="1"/>
        <end position="61"/>
    </location>
</feature>
<name>A0A9X3RFF7_9BACL</name>
<protein>
    <submittedName>
        <fullName evidence="4">TetR/AcrR family transcriptional regulator</fullName>
    </submittedName>
</protein>
<dbReference type="GO" id="GO:0003677">
    <property type="term" value="F:DNA binding"/>
    <property type="evidence" value="ECO:0007669"/>
    <property type="project" value="UniProtKB-UniRule"/>
</dbReference>
<dbReference type="PROSITE" id="PS01081">
    <property type="entry name" value="HTH_TETR_1"/>
    <property type="match status" value="1"/>
</dbReference>
<dbReference type="InterPro" id="IPR009057">
    <property type="entry name" value="Homeodomain-like_sf"/>
</dbReference>
<dbReference type="InterPro" id="IPR036271">
    <property type="entry name" value="Tet_transcr_reg_TetR-rel_C_sf"/>
</dbReference>